<reference evidence="4" key="1">
    <citation type="journal article" date="2019" name="bioRxiv">
        <title>The Genome of the Zebra Mussel, Dreissena polymorpha: A Resource for Invasive Species Research.</title>
        <authorList>
            <person name="McCartney M.A."/>
            <person name="Auch B."/>
            <person name="Kono T."/>
            <person name="Mallez S."/>
            <person name="Zhang Y."/>
            <person name="Obille A."/>
            <person name="Becker A."/>
            <person name="Abrahante J.E."/>
            <person name="Garbe J."/>
            <person name="Badalamenti J.P."/>
            <person name="Herman A."/>
            <person name="Mangelson H."/>
            <person name="Liachko I."/>
            <person name="Sullivan S."/>
            <person name="Sone E.D."/>
            <person name="Koren S."/>
            <person name="Silverstein K.A.T."/>
            <person name="Beckman K.B."/>
            <person name="Gohl D.M."/>
        </authorList>
    </citation>
    <scope>NUCLEOTIDE SEQUENCE</scope>
    <source>
        <strain evidence="4">Duluth1</strain>
        <tissue evidence="4">Whole animal</tissue>
    </source>
</reference>
<evidence type="ECO:0000313" key="4">
    <source>
        <dbReference type="EMBL" id="KAH3750080.1"/>
    </source>
</evidence>
<name>A0A9D4DKN8_DREPO</name>
<dbReference type="Gene3D" id="3.30.160.60">
    <property type="entry name" value="Classic Zinc Finger"/>
    <property type="match status" value="1"/>
</dbReference>
<dbReference type="PROSITE" id="PS50119">
    <property type="entry name" value="ZF_BBOX"/>
    <property type="match status" value="1"/>
</dbReference>
<dbReference type="EMBL" id="JAIWYP010000010">
    <property type="protein sequence ID" value="KAH3750080.1"/>
    <property type="molecule type" value="Genomic_DNA"/>
</dbReference>
<accession>A0A9D4DKN8</accession>
<dbReference type="InterPro" id="IPR000315">
    <property type="entry name" value="Znf_B-box"/>
</dbReference>
<dbReference type="Gene3D" id="2.130.10.10">
    <property type="entry name" value="YVTN repeat-like/Quinoprotein amine dehydrogenase"/>
    <property type="match status" value="1"/>
</dbReference>
<sequence length="565" mass="63535">MATFVGSTHKGEDLVKEYSCGACESKNIIQSADVFCEPCLKCFCKNCLHYHDQIFVNHLTYGRGETNKWPPAKTMVELFLKCDSHNKKLKLFCQDHSQLCCSDCVLLNHRQCTNLALISELDKRLSVDMKQMSNKIQTILAELNKCKKTQEGTILSVEGSYSERLQEITEMRKKLNAALDKLENATLKELEEIRTKLQTALKKDVDNCSRLKDELHRLGEAVKGIGDQSKTEIEFIAGRKCLDKIQESVSYLKENPVKVQTSTIFKANTEILQYLSKQSGLGRTVDSKQSPKKVMNPDQVLTLKRTFEYNVKILSDKRQTCYILGICSLPSGQTIIADYNNKRLKMLDKDYNVSSHCDLDCYPQDIFQITQNMVAVTDNNKVQFIPVENGKLVSGHAGRSMFELRHAALGISCHNRELYITSGTALYLYTWSMNVIKMLYEDTGGGITVYKCALSPDGDWIYVTNFSQHTLTTLATDGTVISTFTDPELQGPKAVHVTPTGQLLVCTFNSHTVIQVDHEERKKIATLASQKEGVSYPVSVCYNTNSHQIIVGAYASNNISVMDLQ</sequence>
<dbReference type="PANTHER" id="PTHR25462">
    <property type="entry name" value="BONUS, ISOFORM C-RELATED"/>
    <property type="match status" value="1"/>
</dbReference>
<keyword evidence="1" id="KW-0479">Metal-binding</keyword>
<proteinExistence type="predicted"/>
<keyword evidence="2" id="KW-0175">Coiled coil</keyword>
<dbReference type="InterPro" id="IPR015943">
    <property type="entry name" value="WD40/YVTN_repeat-like_dom_sf"/>
</dbReference>
<evidence type="ECO:0000256" key="1">
    <source>
        <dbReference type="PROSITE-ProRule" id="PRU00024"/>
    </source>
</evidence>
<keyword evidence="1" id="KW-0862">Zinc</keyword>
<dbReference type="InterPro" id="IPR047153">
    <property type="entry name" value="TRIM45/56/19-like"/>
</dbReference>
<dbReference type="PANTHER" id="PTHR25462:SF296">
    <property type="entry name" value="MEIOTIC P26, ISOFORM F"/>
    <property type="match status" value="1"/>
</dbReference>
<evidence type="ECO:0000313" key="5">
    <source>
        <dbReference type="Proteomes" id="UP000828390"/>
    </source>
</evidence>
<feature type="coiled-coil region" evidence="2">
    <location>
        <begin position="129"/>
        <end position="207"/>
    </location>
</feature>
<feature type="domain" description="B box-type" evidence="3">
    <location>
        <begin position="82"/>
        <end position="120"/>
    </location>
</feature>
<organism evidence="4 5">
    <name type="scientific">Dreissena polymorpha</name>
    <name type="common">Zebra mussel</name>
    <name type="synonym">Mytilus polymorpha</name>
    <dbReference type="NCBI Taxonomy" id="45954"/>
    <lineage>
        <taxon>Eukaryota</taxon>
        <taxon>Metazoa</taxon>
        <taxon>Spiralia</taxon>
        <taxon>Lophotrochozoa</taxon>
        <taxon>Mollusca</taxon>
        <taxon>Bivalvia</taxon>
        <taxon>Autobranchia</taxon>
        <taxon>Heteroconchia</taxon>
        <taxon>Euheterodonta</taxon>
        <taxon>Imparidentia</taxon>
        <taxon>Neoheterodontei</taxon>
        <taxon>Myida</taxon>
        <taxon>Dreissenoidea</taxon>
        <taxon>Dreissenidae</taxon>
        <taxon>Dreissena</taxon>
    </lineage>
</organism>
<keyword evidence="1" id="KW-0863">Zinc-finger</keyword>
<keyword evidence="5" id="KW-1185">Reference proteome</keyword>
<dbReference type="SUPFAM" id="SSF63829">
    <property type="entry name" value="Calcium-dependent phosphotriesterase"/>
    <property type="match status" value="1"/>
</dbReference>
<protein>
    <recommendedName>
        <fullName evidence="3">B box-type domain-containing protein</fullName>
    </recommendedName>
</protein>
<dbReference type="CDD" id="cd19776">
    <property type="entry name" value="Bbox2_TRIM25_C-IV"/>
    <property type="match status" value="1"/>
</dbReference>
<dbReference type="OrthoDB" id="9049620at2759"/>
<dbReference type="AlphaFoldDB" id="A0A9D4DKN8"/>
<dbReference type="Pfam" id="PF00643">
    <property type="entry name" value="zf-B_box"/>
    <property type="match status" value="1"/>
</dbReference>
<dbReference type="GO" id="GO:0008270">
    <property type="term" value="F:zinc ion binding"/>
    <property type="evidence" value="ECO:0007669"/>
    <property type="project" value="UniProtKB-KW"/>
</dbReference>
<dbReference type="SUPFAM" id="SSF57845">
    <property type="entry name" value="B-box zinc-binding domain"/>
    <property type="match status" value="1"/>
</dbReference>
<dbReference type="Proteomes" id="UP000828390">
    <property type="component" value="Unassembled WGS sequence"/>
</dbReference>
<evidence type="ECO:0000259" key="3">
    <source>
        <dbReference type="PROSITE" id="PS50119"/>
    </source>
</evidence>
<comment type="caution">
    <text evidence="4">The sequence shown here is derived from an EMBL/GenBank/DDBJ whole genome shotgun (WGS) entry which is preliminary data.</text>
</comment>
<reference evidence="4" key="2">
    <citation type="submission" date="2020-11" db="EMBL/GenBank/DDBJ databases">
        <authorList>
            <person name="McCartney M.A."/>
            <person name="Auch B."/>
            <person name="Kono T."/>
            <person name="Mallez S."/>
            <person name="Becker A."/>
            <person name="Gohl D.M."/>
            <person name="Silverstein K.A.T."/>
            <person name="Koren S."/>
            <person name="Bechman K.B."/>
            <person name="Herman A."/>
            <person name="Abrahante J.E."/>
            <person name="Garbe J."/>
        </authorList>
    </citation>
    <scope>NUCLEOTIDE SEQUENCE</scope>
    <source>
        <strain evidence="4">Duluth1</strain>
        <tissue evidence="4">Whole animal</tissue>
    </source>
</reference>
<evidence type="ECO:0000256" key="2">
    <source>
        <dbReference type="SAM" id="Coils"/>
    </source>
</evidence>
<gene>
    <name evidence="4" type="ORF">DPMN_184596</name>
</gene>